<proteinExistence type="predicted"/>
<keyword evidence="3" id="KW-1185">Reference proteome</keyword>
<name>A0A814NBH9_9BILA</name>
<feature type="signal peptide" evidence="1">
    <location>
        <begin position="1"/>
        <end position="19"/>
    </location>
</feature>
<evidence type="ECO:0000313" key="3">
    <source>
        <dbReference type="Proteomes" id="UP000663879"/>
    </source>
</evidence>
<gene>
    <name evidence="2" type="ORF">OXX778_LOCUS20619</name>
</gene>
<dbReference type="OrthoDB" id="2093222at2759"/>
<evidence type="ECO:0000256" key="1">
    <source>
        <dbReference type="SAM" id="SignalP"/>
    </source>
</evidence>
<dbReference type="Pfam" id="PF07224">
    <property type="entry name" value="Chlorophyllase"/>
    <property type="match status" value="1"/>
</dbReference>
<dbReference type="AlphaFoldDB" id="A0A814NBH9"/>
<dbReference type="PANTHER" id="PTHR33428:SF14">
    <property type="entry name" value="CARBOXYLESTERASE TYPE B DOMAIN-CONTAINING PROTEIN"/>
    <property type="match status" value="1"/>
</dbReference>
<dbReference type="Gene3D" id="3.40.50.1820">
    <property type="entry name" value="alpha/beta hydrolase"/>
    <property type="match status" value="1"/>
</dbReference>
<accession>A0A814NBH9</accession>
<dbReference type="Proteomes" id="UP000663879">
    <property type="component" value="Unassembled WGS sequence"/>
</dbReference>
<feature type="non-terminal residue" evidence="2">
    <location>
        <position position="335"/>
    </location>
</feature>
<dbReference type="InterPro" id="IPR017395">
    <property type="entry name" value="Chlorophyllase-like"/>
</dbReference>
<comment type="caution">
    <text evidence="2">The sequence shown here is derived from an EMBL/GenBank/DDBJ whole genome shotgun (WGS) entry which is preliminary data.</text>
</comment>
<dbReference type="PANTHER" id="PTHR33428">
    <property type="entry name" value="CHLOROPHYLLASE-2, CHLOROPLASTIC"/>
    <property type="match status" value="1"/>
</dbReference>
<keyword evidence="1" id="KW-0732">Signal</keyword>
<evidence type="ECO:0008006" key="4">
    <source>
        <dbReference type="Google" id="ProtNLM"/>
    </source>
</evidence>
<protein>
    <recommendedName>
        <fullName evidence="4">Chlorophyllase</fullName>
    </recommendedName>
</protein>
<evidence type="ECO:0000313" key="2">
    <source>
        <dbReference type="EMBL" id="CAF1089929.1"/>
    </source>
</evidence>
<dbReference type="InterPro" id="IPR029058">
    <property type="entry name" value="AB_hydrolase_fold"/>
</dbReference>
<reference evidence="2" key="1">
    <citation type="submission" date="2021-02" db="EMBL/GenBank/DDBJ databases">
        <authorList>
            <person name="Nowell W R."/>
        </authorList>
    </citation>
    <scope>NUCLEOTIDE SEQUENCE</scope>
    <source>
        <strain evidence="2">Ploen Becks lab</strain>
    </source>
</reference>
<dbReference type="EMBL" id="CAJNOC010006995">
    <property type="protein sequence ID" value="CAF1089929.1"/>
    <property type="molecule type" value="Genomic_DNA"/>
</dbReference>
<sequence>MLFKILIVLIFLINNSPSAFKLVDSNDDSVISWNFGSYIRPKNSSVEFDLNFFSPTKPGKYPIIVFLTGLDGLAGGFLYHDFSKKLVHETNAILVCFDTVKPPKLPDKEEKLFAKTLNWALENMNGLFDSKNTPFVIKNKVYPIANDVALMGHSASGHTVVSYLNETCGSIKSLILLDPVDGFDPFGLIKIFITNPPKQLPFVIPTLHIETEYDPVSRSGKIPACAPANVSNSRFYDSLAGPTWSLNFTNYGHADILDDWAIKYVGSTICKTCENNCDYSMYRTNVVKAIGLFYNGINQKNSQFVNALEEPNSSGFFDKSLNVLSKYKYNGYNIL</sequence>
<feature type="chain" id="PRO_5033065820" description="Chlorophyllase" evidence="1">
    <location>
        <begin position="20"/>
        <end position="335"/>
    </location>
</feature>
<dbReference type="SUPFAM" id="SSF53474">
    <property type="entry name" value="alpha/beta-Hydrolases"/>
    <property type="match status" value="1"/>
</dbReference>
<organism evidence="2 3">
    <name type="scientific">Brachionus calyciflorus</name>
    <dbReference type="NCBI Taxonomy" id="104777"/>
    <lineage>
        <taxon>Eukaryota</taxon>
        <taxon>Metazoa</taxon>
        <taxon>Spiralia</taxon>
        <taxon>Gnathifera</taxon>
        <taxon>Rotifera</taxon>
        <taxon>Eurotatoria</taxon>
        <taxon>Monogononta</taxon>
        <taxon>Pseudotrocha</taxon>
        <taxon>Ploima</taxon>
        <taxon>Brachionidae</taxon>
        <taxon>Brachionus</taxon>
    </lineage>
</organism>